<dbReference type="InterPro" id="IPR036047">
    <property type="entry name" value="F-box-like_dom_sf"/>
</dbReference>
<reference evidence="2 3" key="1">
    <citation type="journal article" date="2016" name="Genome Biol. Evol.">
        <title>Gene Family Evolution Reflects Adaptation to Soil Environmental Stressors in the Genome of the Collembolan Orchesella cincta.</title>
        <authorList>
            <person name="Faddeeva-Vakhrusheva A."/>
            <person name="Derks M.F."/>
            <person name="Anvar S.Y."/>
            <person name="Agamennone V."/>
            <person name="Suring W."/>
            <person name="Smit S."/>
            <person name="van Straalen N.M."/>
            <person name="Roelofs D."/>
        </authorList>
    </citation>
    <scope>NUCLEOTIDE SEQUENCE [LARGE SCALE GENOMIC DNA]</scope>
    <source>
        <tissue evidence="2">Mixed pool</tissue>
    </source>
</reference>
<dbReference type="InterPro" id="IPR001810">
    <property type="entry name" value="F-box_dom"/>
</dbReference>
<dbReference type="EMBL" id="LJIJ01002198">
    <property type="protein sequence ID" value="ODM90057.1"/>
    <property type="molecule type" value="Genomic_DNA"/>
</dbReference>
<dbReference type="OrthoDB" id="1107553at2759"/>
<comment type="caution">
    <text evidence="2">The sequence shown here is derived from an EMBL/GenBank/DDBJ whole genome shotgun (WGS) entry which is preliminary data.</text>
</comment>
<organism evidence="2 3">
    <name type="scientific">Orchesella cincta</name>
    <name type="common">Springtail</name>
    <name type="synonym">Podura cincta</name>
    <dbReference type="NCBI Taxonomy" id="48709"/>
    <lineage>
        <taxon>Eukaryota</taxon>
        <taxon>Metazoa</taxon>
        <taxon>Ecdysozoa</taxon>
        <taxon>Arthropoda</taxon>
        <taxon>Hexapoda</taxon>
        <taxon>Collembola</taxon>
        <taxon>Entomobryomorpha</taxon>
        <taxon>Entomobryoidea</taxon>
        <taxon>Orchesellidae</taxon>
        <taxon>Orchesellinae</taxon>
        <taxon>Orchesella</taxon>
    </lineage>
</organism>
<gene>
    <name evidence="2" type="ORF">Ocin01_16624</name>
</gene>
<accession>A0A1D2MAP2</accession>
<proteinExistence type="predicted"/>
<evidence type="ECO:0000259" key="1">
    <source>
        <dbReference type="SMART" id="SM00256"/>
    </source>
</evidence>
<dbReference type="Proteomes" id="UP000094527">
    <property type="component" value="Unassembled WGS sequence"/>
</dbReference>
<evidence type="ECO:0000313" key="3">
    <source>
        <dbReference type="Proteomes" id="UP000094527"/>
    </source>
</evidence>
<feature type="domain" description="F-box" evidence="1">
    <location>
        <begin position="24"/>
        <end position="64"/>
    </location>
</feature>
<keyword evidence="3" id="KW-1185">Reference proteome</keyword>
<name>A0A1D2MAP2_ORCCI</name>
<dbReference type="Gene3D" id="1.20.1280.50">
    <property type="match status" value="1"/>
</dbReference>
<dbReference type="AlphaFoldDB" id="A0A1D2MAP2"/>
<dbReference type="Pfam" id="PF00646">
    <property type="entry name" value="F-box"/>
    <property type="match status" value="1"/>
</dbReference>
<dbReference type="SMART" id="SM00256">
    <property type="entry name" value="FBOX"/>
    <property type="match status" value="1"/>
</dbReference>
<protein>
    <recommendedName>
        <fullName evidence="1">F-box domain-containing protein</fullName>
    </recommendedName>
</protein>
<sequence length="353" mass="41128">MFTSIVERLKSHLPPANESFQTSLPPELVELILERVTDHNTLLHCRLICVQWKHIVDSLLEKRRLSLVTNWNPAWNAYTNIYLNIYSKCLNPCILAVSPKNTSDNVLILPLALKRRKFKWNPFPQKCIAIVPNTDVDEVEDRKSEEKRNFLRLKYCFNISQNDLISIFGALLSLKSILFSKVCVNEKPSSRTDINISPYLTHLHMLNINGWDLDTLVNYLATLIEKTEFPPPLEYLSVIPHPWSNVDRMVKHAKYVMNLISKIPSSLTCLRMVVHVDTMLNFLEISGVIFPNVTMFEMLMFFDYFHPPPERHWEETYLKEMISPAFPKLKTVKIITFNDGQFVQPKHNFIKSN</sequence>
<evidence type="ECO:0000313" key="2">
    <source>
        <dbReference type="EMBL" id="ODM90057.1"/>
    </source>
</evidence>
<dbReference type="SUPFAM" id="SSF81383">
    <property type="entry name" value="F-box domain"/>
    <property type="match status" value="1"/>
</dbReference>